<dbReference type="EMBL" id="JAXQNO010000006">
    <property type="protein sequence ID" value="KAK4795659.1"/>
    <property type="molecule type" value="Genomic_DNA"/>
</dbReference>
<dbReference type="SUPFAM" id="SSF47616">
    <property type="entry name" value="GST C-terminal domain-like"/>
    <property type="match status" value="1"/>
</dbReference>
<keyword evidence="11" id="KW-1185">Reference proteome</keyword>
<dbReference type="FunFam" id="3.40.30.10:FF:000014">
    <property type="entry name" value="Tau class glutathione S-transferase"/>
    <property type="match status" value="1"/>
</dbReference>
<evidence type="ECO:0000256" key="1">
    <source>
        <dbReference type="ARBA" id="ARBA00004514"/>
    </source>
</evidence>
<evidence type="ECO:0000256" key="3">
    <source>
        <dbReference type="ARBA" id="ARBA00022490"/>
    </source>
</evidence>
<gene>
    <name evidence="10" type="ORF">SAY86_027985</name>
</gene>
<reference evidence="10 11" key="1">
    <citation type="journal article" date="2023" name="Hortic Res">
        <title>Pangenome of water caltrop reveals structural variations and asymmetric subgenome divergence after allopolyploidization.</title>
        <authorList>
            <person name="Zhang X."/>
            <person name="Chen Y."/>
            <person name="Wang L."/>
            <person name="Yuan Y."/>
            <person name="Fang M."/>
            <person name="Shi L."/>
            <person name="Lu R."/>
            <person name="Comes H.P."/>
            <person name="Ma Y."/>
            <person name="Chen Y."/>
            <person name="Huang G."/>
            <person name="Zhou Y."/>
            <person name="Zheng Z."/>
            <person name="Qiu Y."/>
        </authorList>
    </citation>
    <scope>NUCLEOTIDE SEQUENCE [LARGE SCALE GENOMIC DNA]</scope>
    <source>
        <strain evidence="10">F231</strain>
    </source>
</reference>
<dbReference type="GO" id="GO:0005829">
    <property type="term" value="C:cytosol"/>
    <property type="evidence" value="ECO:0007669"/>
    <property type="project" value="UniProtKB-SubCell"/>
</dbReference>
<name>A0AAN7M1K5_TRANT</name>
<dbReference type="Pfam" id="PF02798">
    <property type="entry name" value="GST_N"/>
    <property type="match status" value="1"/>
</dbReference>
<organism evidence="10 11">
    <name type="scientific">Trapa natans</name>
    <name type="common">Water chestnut</name>
    <dbReference type="NCBI Taxonomy" id="22666"/>
    <lineage>
        <taxon>Eukaryota</taxon>
        <taxon>Viridiplantae</taxon>
        <taxon>Streptophyta</taxon>
        <taxon>Embryophyta</taxon>
        <taxon>Tracheophyta</taxon>
        <taxon>Spermatophyta</taxon>
        <taxon>Magnoliopsida</taxon>
        <taxon>eudicotyledons</taxon>
        <taxon>Gunneridae</taxon>
        <taxon>Pentapetalae</taxon>
        <taxon>rosids</taxon>
        <taxon>malvids</taxon>
        <taxon>Myrtales</taxon>
        <taxon>Lythraceae</taxon>
        <taxon>Trapa</taxon>
    </lineage>
</organism>
<dbReference type="SFLD" id="SFLDG01152">
    <property type="entry name" value="Main.3:_Omega-_and_Tau-like"/>
    <property type="match status" value="1"/>
</dbReference>
<accession>A0AAN7M1K5</accession>
<comment type="catalytic activity">
    <reaction evidence="7">
        <text>RX + glutathione = an S-substituted glutathione + a halide anion + H(+)</text>
        <dbReference type="Rhea" id="RHEA:16437"/>
        <dbReference type="ChEBI" id="CHEBI:15378"/>
        <dbReference type="ChEBI" id="CHEBI:16042"/>
        <dbReference type="ChEBI" id="CHEBI:17792"/>
        <dbReference type="ChEBI" id="CHEBI:57925"/>
        <dbReference type="ChEBI" id="CHEBI:90779"/>
        <dbReference type="EC" id="2.5.1.18"/>
    </reaction>
</comment>
<dbReference type="Pfam" id="PF00043">
    <property type="entry name" value="GST_C"/>
    <property type="match status" value="1"/>
</dbReference>
<dbReference type="PANTHER" id="PTHR11260">
    <property type="entry name" value="GLUTATHIONE S-TRANSFERASE, GST, SUPERFAMILY, GST DOMAIN CONTAINING"/>
    <property type="match status" value="1"/>
</dbReference>
<evidence type="ECO:0000313" key="11">
    <source>
        <dbReference type="Proteomes" id="UP001346149"/>
    </source>
</evidence>
<evidence type="ECO:0000313" key="10">
    <source>
        <dbReference type="EMBL" id="KAK4795659.1"/>
    </source>
</evidence>
<comment type="caution">
    <text evidence="10">The sequence shown here is derived from an EMBL/GenBank/DDBJ whole genome shotgun (WGS) entry which is preliminary data.</text>
</comment>
<dbReference type="GO" id="GO:0009407">
    <property type="term" value="P:toxin catabolic process"/>
    <property type="evidence" value="ECO:0007669"/>
    <property type="project" value="UniProtKB-ARBA"/>
</dbReference>
<evidence type="ECO:0000256" key="7">
    <source>
        <dbReference type="ARBA" id="ARBA00047960"/>
    </source>
</evidence>
<comment type="similarity">
    <text evidence="6">Belongs to the GST superfamily. Tau family.</text>
</comment>
<dbReference type="GO" id="GO:0004364">
    <property type="term" value="F:glutathione transferase activity"/>
    <property type="evidence" value="ECO:0007669"/>
    <property type="project" value="UniProtKB-EC"/>
</dbReference>
<evidence type="ECO:0000259" key="9">
    <source>
        <dbReference type="PROSITE" id="PS50405"/>
    </source>
</evidence>
<dbReference type="CDD" id="cd03185">
    <property type="entry name" value="GST_C_Tau"/>
    <property type="match status" value="1"/>
</dbReference>
<evidence type="ECO:0000256" key="4">
    <source>
        <dbReference type="ARBA" id="ARBA00022575"/>
    </source>
</evidence>
<dbReference type="SFLD" id="SFLDS00019">
    <property type="entry name" value="Glutathione_Transferase_(cytos"/>
    <property type="match status" value="1"/>
</dbReference>
<comment type="subcellular location">
    <subcellularLocation>
        <location evidence="1">Cytoplasm</location>
        <location evidence="1">Cytosol</location>
    </subcellularLocation>
</comment>
<keyword evidence="3" id="KW-0963">Cytoplasm</keyword>
<dbReference type="Gene3D" id="3.40.30.10">
    <property type="entry name" value="Glutaredoxin"/>
    <property type="match status" value="1"/>
</dbReference>
<evidence type="ECO:0000259" key="8">
    <source>
        <dbReference type="PROSITE" id="PS50404"/>
    </source>
</evidence>
<feature type="domain" description="GST N-terminal" evidence="8">
    <location>
        <begin position="6"/>
        <end position="86"/>
    </location>
</feature>
<evidence type="ECO:0000256" key="5">
    <source>
        <dbReference type="ARBA" id="ARBA00022679"/>
    </source>
</evidence>
<proteinExistence type="inferred from homology"/>
<dbReference type="SUPFAM" id="SSF52833">
    <property type="entry name" value="Thioredoxin-like"/>
    <property type="match status" value="1"/>
</dbReference>
<dbReference type="EC" id="2.5.1.18" evidence="2"/>
<dbReference type="SFLD" id="SFLDG00358">
    <property type="entry name" value="Main_(cytGST)"/>
    <property type="match status" value="1"/>
</dbReference>
<dbReference type="CDD" id="cd03058">
    <property type="entry name" value="GST_N_Tau"/>
    <property type="match status" value="1"/>
</dbReference>
<dbReference type="InterPro" id="IPR036249">
    <property type="entry name" value="Thioredoxin-like_sf"/>
</dbReference>
<dbReference type="GO" id="GO:0006749">
    <property type="term" value="P:glutathione metabolic process"/>
    <property type="evidence" value="ECO:0007669"/>
    <property type="project" value="InterPro"/>
</dbReference>
<dbReference type="InterPro" id="IPR004046">
    <property type="entry name" value="GST_C"/>
</dbReference>
<keyword evidence="5" id="KW-0808">Transferase</keyword>
<dbReference type="FunFam" id="1.20.1050.10:FF:000018">
    <property type="entry name" value="Glutathione S-transferase U20"/>
    <property type="match status" value="1"/>
</dbReference>
<dbReference type="PANTHER" id="PTHR11260:SF781">
    <property type="entry name" value="GLUTATHIONE S-TRANSFERASE U19"/>
    <property type="match status" value="1"/>
</dbReference>
<protein>
    <recommendedName>
        <fullName evidence="2">glutathione transferase</fullName>
        <ecNumber evidence="2">2.5.1.18</ecNumber>
    </recommendedName>
</protein>
<dbReference type="Proteomes" id="UP001346149">
    <property type="component" value="Unassembled WGS sequence"/>
</dbReference>
<dbReference type="InterPro" id="IPR010987">
    <property type="entry name" value="Glutathione-S-Trfase_C-like"/>
</dbReference>
<dbReference type="PROSITE" id="PS50404">
    <property type="entry name" value="GST_NTER"/>
    <property type="match status" value="1"/>
</dbReference>
<dbReference type="PROSITE" id="PS50405">
    <property type="entry name" value="GST_CTER"/>
    <property type="match status" value="1"/>
</dbReference>
<keyword evidence="4" id="KW-0216">Detoxification</keyword>
<feature type="domain" description="GST C-terminal" evidence="9">
    <location>
        <begin position="92"/>
        <end position="221"/>
    </location>
</feature>
<dbReference type="InterPro" id="IPR040079">
    <property type="entry name" value="Glutathione_S-Trfase"/>
</dbReference>
<dbReference type="InterPro" id="IPR045073">
    <property type="entry name" value="Omega/Tau-like"/>
</dbReference>
<evidence type="ECO:0000256" key="2">
    <source>
        <dbReference type="ARBA" id="ARBA00012452"/>
    </source>
</evidence>
<dbReference type="InterPro" id="IPR045074">
    <property type="entry name" value="GST_C_Tau"/>
</dbReference>
<dbReference type="InterPro" id="IPR004045">
    <property type="entry name" value="Glutathione_S-Trfase_N"/>
</dbReference>
<dbReference type="InterPro" id="IPR036282">
    <property type="entry name" value="Glutathione-S-Trfase_C_sf"/>
</dbReference>
<dbReference type="Gene3D" id="1.20.1050.10">
    <property type="match status" value="1"/>
</dbReference>
<sequence length="224" mass="25556">MSSSSPEVILLDFWPSAFGMRLRIALSEKGVDYEYREEDLMNKKSQLLLESNPVHKKIPVLIHNGKPICESLVALQYIDEVWPGECPLLPSDPFARAQARFWADYVDKKIYELGRKIWATTKGEEQEAAKKGLIECFKLLEAELGEGPYFGGSSLGFVDVTLVPFYSWFYAYETAGNFSIEAECPKLVSWAKRCLERESVSKSLQDQEKIHGFVQEVKKRFGIE</sequence>
<evidence type="ECO:0000256" key="6">
    <source>
        <dbReference type="ARBA" id="ARBA00025743"/>
    </source>
</evidence>
<dbReference type="AlphaFoldDB" id="A0AAN7M1K5"/>